<protein>
    <recommendedName>
        <fullName evidence="4">Cytochrome c</fullName>
    </recommendedName>
</protein>
<feature type="chain" id="PRO_5046163349" description="Cytochrome c" evidence="1">
    <location>
        <begin position="20"/>
        <end position="163"/>
    </location>
</feature>
<dbReference type="SUPFAM" id="SSF47175">
    <property type="entry name" value="Cytochromes"/>
    <property type="match status" value="1"/>
</dbReference>
<evidence type="ECO:0000313" key="2">
    <source>
        <dbReference type="EMBL" id="MFC4313138.1"/>
    </source>
</evidence>
<reference evidence="3" key="1">
    <citation type="journal article" date="2019" name="Int. J. Syst. Evol. Microbiol.">
        <title>The Global Catalogue of Microorganisms (GCM) 10K type strain sequencing project: providing services to taxonomists for standard genome sequencing and annotation.</title>
        <authorList>
            <consortium name="The Broad Institute Genomics Platform"/>
            <consortium name="The Broad Institute Genome Sequencing Center for Infectious Disease"/>
            <person name="Wu L."/>
            <person name="Ma J."/>
        </authorList>
    </citation>
    <scope>NUCLEOTIDE SEQUENCE [LARGE SCALE GENOMIC DNA]</scope>
    <source>
        <strain evidence="3">CGMCC 1.10759</strain>
    </source>
</reference>
<keyword evidence="3" id="KW-1185">Reference proteome</keyword>
<dbReference type="Proteomes" id="UP001595904">
    <property type="component" value="Unassembled WGS sequence"/>
</dbReference>
<feature type="signal peptide" evidence="1">
    <location>
        <begin position="1"/>
        <end position="19"/>
    </location>
</feature>
<dbReference type="PROSITE" id="PS51257">
    <property type="entry name" value="PROKAR_LIPOPROTEIN"/>
    <property type="match status" value="1"/>
</dbReference>
<accession>A0ABV8SZS2</accession>
<gene>
    <name evidence="2" type="ORF">ACFPN2_28930</name>
</gene>
<comment type="caution">
    <text evidence="2">The sequence shown here is derived from an EMBL/GenBank/DDBJ whole genome shotgun (WGS) entry which is preliminary data.</text>
</comment>
<evidence type="ECO:0000256" key="1">
    <source>
        <dbReference type="SAM" id="SignalP"/>
    </source>
</evidence>
<proteinExistence type="predicted"/>
<dbReference type="InterPro" id="IPR010980">
    <property type="entry name" value="Cyt_c/b562"/>
</dbReference>
<name>A0ABV8SZS2_9GAMM</name>
<keyword evidence="1" id="KW-0732">Signal</keyword>
<dbReference type="RefSeq" id="WP_380603188.1">
    <property type="nucleotide sequence ID" value="NZ_JBHSDU010000015.1"/>
</dbReference>
<evidence type="ECO:0008006" key="4">
    <source>
        <dbReference type="Google" id="ProtNLM"/>
    </source>
</evidence>
<sequence>MFMRRQLAMLMVTGGVLLAGCSKTEPAHSASTPAAAPAGPTFKVVGPSRQIMLAVTIPSSDKVFNAAAEPPTTDEQWVTVERAALELAESGNLLLIPGRAVDDGDWSRYSHMLIDTASQAYAAAQAKDINGVSDAGNVIYEACEGCHKKYMPQPAAPASAAAQ</sequence>
<dbReference type="EMBL" id="JBHSDU010000015">
    <property type="protein sequence ID" value="MFC4313138.1"/>
    <property type="molecule type" value="Genomic_DNA"/>
</dbReference>
<evidence type="ECO:0000313" key="3">
    <source>
        <dbReference type="Proteomes" id="UP001595904"/>
    </source>
</evidence>
<organism evidence="2 3">
    <name type="scientific">Steroidobacter flavus</name>
    <dbReference type="NCBI Taxonomy" id="1842136"/>
    <lineage>
        <taxon>Bacteria</taxon>
        <taxon>Pseudomonadati</taxon>
        <taxon>Pseudomonadota</taxon>
        <taxon>Gammaproteobacteria</taxon>
        <taxon>Steroidobacterales</taxon>
        <taxon>Steroidobacteraceae</taxon>
        <taxon>Steroidobacter</taxon>
    </lineage>
</organism>